<dbReference type="Pfam" id="PF11951">
    <property type="entry name" value="Fungal_trans_2"/>
    <property type="match status" value="1"/>
</dbReference>
<evidence type="ECO:0000313" key="7">
    <source>
        <dbReference type="Proteomes" id="UP001610446"/>
    </source>
</evidence>
<dbReference type="Pfam" id="PF00172">
    <property type="entry name" value="Zn_clus"/>
    <property type="match status" value="1"/>
</dbReference>
<dbReference type="InterPro" id="IPR036864">
    <property type="entry name" value="Zn2-C6_fun-type_DNA-bd_sf"/>
</dbReference>
<keyword evidence="3" id="KW-0804">Transcription</keyword>
<dbReference type="SMART" id="SM00066">
    <property type="entry name" value="GAL4"/>
    <property type="match status" value="1"/>
</dbReference>
<keyword evidence="4" id="KW-0539">Nucleus</keyword>
<keyword evidence="1" id="KW-0805">Transcription regulation</keyword>
<dbReference type="PROSITE" id="PS00463">
    <property type="entry name" value="ZN2_CY6_FUNGAL_1"/>
    <property type="match status" value="1"/>
</dbReference>
<dbReference type="Gene3D" id="4.10.240.10">
    <property type="entry name" value="Zn(2)-C6 fungal-type DNA-binding domain"/>
    <property type="match status" value="1"/>
</dbReference>
<dbReference type="EMBL" id="JBFXLU010000109">
    <property type="protein sequence ID" value="KAL2841417.1"/>
    <property type="molecule type" value="Genomic_DNA"/>
</dbReference>
<dbReference type="CDD" id="cd00067">
    <property type="entry name" value="GAL4"/>
    <property type="match status" value="1"/>
</dbReference>
<evidence type="ECO:0000256" key="1">
    <source>
        <dbReference type="ARBA" id="ARBA00023015"/>
    </source>
</evidence>
<sequence length="496" mass="55421">MARSSGRSRGCRTCRERRIKCDEKTPECSQCVRVGKKCPGALTGLIVFESTPVNPKKFQPLREDESGSPQTLSASVVSPGTDVVLGSGTLDPFSSMAVPFDPVATGLFQHFVLHTAGCCLPYSPGFLGVWSWQEAMTQPAIHFGVLSMAASHRFHLMNEESNNTTTIREMQRSLTYRNEILRITQESLAELRPSPAKVTSIVIMITYLLCIEGANSNFDAIGVHMAGLNDYIQGIGGIDVLDLPTISFLMGVDILCAITRGTPTTLPAAQKWATVAMEHPAIRVSFSSSDDVSGIPRGPFKLLGSRFNTASWSKLLDRPLRNTIENACRLITHYEIDELRPETEKIVNYGDNDPWMLAQRYLMSLSYDHLGPADFREPLRHLTLVYTMTRYCKFGVFPCMDTIATDLKKSINARLEVFKSVAPDLLLWILYVGAMAARKPSPTYQWYCESLAQASTVLRLSDWKDSELLLEQFLYVPRASDRLAEDTWRDVILTRR</sequence>
<dbReference type="PANTHER" id="PTHR37540">
    <property type="entry name" value="TRANSCRIPTION FACTOR (ACR-2), PUTATIVE-RELATED-RELATED"/>
    <property type="match status" value="1"/>
</dbReference>
<dbReference type="InterPro" id="IPR021858">
    <property type="entry name" value="Fun_TF"/>
</dbReference>
<evidence type="ECO:0000313" key="6">
    <source>
        <dbReference type="EMBL" id="KAL2841417.1"/>
    </source>
</evidence>
<gene>
    <name evidence="6" type="ORF">BJY01DRAFT_217413</name>
</gene>
<evidence type="ECO:0000256" key="3">
    <source>
        <dbReference type="ARBA" id="ARBA00023163"/>
    </source>
</evidence>
<dbReference type="InterPro" id="IPR001138">
    <property type="entry name" value="Zn2Cys6_DnaBD"/>
</dbReference>
<dbReference type="PROSITE" id="PS50048">
    <property type="entry name" value="ZN2_CY6_FUNGAL_2"/>
    <property type="match status" value="1"/>
</dbReference>
<feature type="domain" description="Zn(2)-C6 fungal-type" evidence="5">
    <location>
        <begin position="10"/>
        <end position="38"/>
    </location>
</feature>
<keyword evidence="7" id="KW-1185">Reference proteome</keyword>
<dbReference type="PANTHER" id="PTHR37540:SF5">
    <property type="entry name" value="TRANSCRIPTION FACTOR DOMAIN-CONTAINING PROTEIN"/>
    <property type="match status" value="1"/>
</dbReference>
<comment type="caution">
    <text evidence="6">The sequence shown here is derived from an EMBL/GenBank/DDBJ whole genome shotgun (WGS) entry which is preliminary data.</text>
</comment>
<accession>A0ABR4JMZ7</accession>
<evidence type="ECO:0000259" key="5">
    <source>
        <dbReference type="PROSITE" id="PS50048"/>
    </source>
</evidence>
<evidence type="ECO:0000256" key="2">
    <source>
        <dbReference type="ARBA" id="ARBA00023125"/>
    </source>
</evidence>
<name>A0ABR4JMZ7_9EURO</name>
<keyword evidence="2" id="KW-0238">DNA-binding</keyword>
<reference evidence="6 7" key="1">
    <citation type="submission" date="2024-07" db="EMBL/GenBank/DDBJ databases">
        <title>Section-level genome sequencing and comparative genomics of Aspergillus sections Usti and Cavernicolus.</title>
        <authorList>
            <consortium name="Lawrence Berkeley National Laboratory"/>
            <person name="Nybo J.L."/>
            <person name="Vesth T.C."/>
            <person name="Theobald S."/>
            <person name="Frisvad J.C."/>
            <person name="Larsen T.O."/>
            <person name="Kjaerboelling I."/>
            <person name="Rothschild-Mancinelli K."/>
            <person name="Lyhne E.K."/>
            <person name="Kogle M.E."/>
            <person name="Barry K."/>
            <person name="Clum A."/>
            <person name="Na H."/>
            <person name="Ledsgaard L."/>
            <person name="Lin J."/>
            <person name="Lipzen A."/>
            <person name="Kuo A."/>
            <person name="Riley R."/>
            <person name="Mondo S."/>
            <person name="Labutti K."/>
            <person name="Haridas S."/>
            <person name="Pangalinan J."/>
            <person name="Salamov A.A."/>
            <person name="Simmons B.A."/>
            <person name="Magnuson J.K."/>
            <person name="Chen J."/>
            <person name="Drula E."/>
            <person name="Henrissat B."/>
            <person name="Wiebenga A."/>
            <person name="Lubbers R.J."/>
            <person name="Gomes A.C."/>
            <person name="Makela M.R."/>
            <person name="Stajich J."/>
            <person name="Grigoriev I.V."/>
            <person name="Mortensen U.H."/>
            <person name="De Vries R.P."/>
            <person name="Baker S.E."/>
            <person name="Andersen M.R."/>
        </authorList>
    </citation>
    <scope>NUCLEOTIDE SEQUENCE [LARGE SCALE GENOMIC DNA]</scope>
    <source>
        <strain evidence="6 7">CBS 123904</strain>
    </source>
</reference>
<evidence type="ECO:0000256" key="4">
    <source>
        <dbReference type="ARBA" id="ARBA00023242"/>
    </source>
</evidence>
<dbReference type="Proteomes" id="UP001610446">
    <property type="component" value="Unassembled WGS sequence"/>
</dbReference>
<organism evidence="6 7">
    <name type="scientific">Aspergillus pseudoustus</name>
    <dbReference type="NCBI Taxonomy" id="1810923"/>
    <lineage>
        <taxon>Eukaryota</taxon>
        <taxon>Fungi</taxon>
        <taxon>Dikarya</taxon>
        <taxon>Ascomycota</taxon>
        <taxon>Pezizomycotina</taxon>
        <taxon>Eurotiomycetes</taxon>
        <taxon>Eurotiomycetidae</taxon>
        <taxon>Eurotiales</taxon>
        <taxon>Aspergillaceae</taxon>
        <taxon>Aspergillus</taxon>
        <taxon>Aspergillus subgen. Nidulantes</taxon>
    </lineage>
</organism>
<proteinExistence type="predicted"/>
<protein>
    <recommendedName>
        <fullName evidence="5">Zn(2)-C6 fungal-type domain-containing protein</fullName>
    </recommendedName>
</protein>
<dbReference type="SUPFAM" id="SSF57701">
    <property type="entry name" value="Zn2/Cys6 DNA-binding domain"/>
    <property type="match status" value="1"/>
</dbReference>